<proteinExistence type="predicted"/>
<evidence type="ECO:0000313" key="1">
    <source>
        <dbReference type="EMBL" id="KZM34112.1"/>
    </source>
</evidence>
<evidence type="ECO:0000313" key="2">
    <source>
        <dbReference type="EMBL" id="OCI30869.1"/>
    </source>
</evidence>
<dbReference type="InterPro" id="IPR012675">
    <property type="entry name" value="Beta-grasp_dom_sf"/>
</dbReference>
<dbReference type="EMBL" id="MAQA01000027">
    <property type="protein sequence ID" value="OCI30869.1"/>
    <property type="molecule type" value="Genomic_DNA"/>
</dbReference>
<dbReference type="EMBL" id="LRIE01000082">
    <property type="protein sequence ID" value="KZM34112.1"/>
    <property type="molecule type" value="Genomic_DNA"/>
</dbReference>
<evidence type="ECO:0000313" key="3">
    <source>
        <dbReference type="Proteomes" id="UP000076447"/>
    </source>
</evidence>
<dbReference type="RefSeq" id="WP_056647077.1">
    <property type="nucleotide sequence ID" value="NZ_LRIE01000082.1"/>
</dbReference>
<accession>A0A163QFK5</accession>
<dbReference type="Proteomes" id="UP000076447">
    <property type="component" value="Unassembled WGS sequence"/>
</dbReference>
<dbReference type="SUPFAM" id="SSF54285">
    <property type="entry name" value="MoaD/ThiS"/>
    <property type="match status" value="1"/>
</dbReference>
<dbReference type="PATRIC" id="fig|43678.3.peg.3423"/>
<keyword evidence="4" id="KW-1185">Reference proteome</keyword>
<name>A0A163QFK5_9CELL</name>
<organism evidence="1 3">
    <name type="scientific">Oerskovia enterophila</name>
    <dbReference type="NCBI Taxonomy" id="43678"/>
    <lineage>
        <taxon>Bacteria</taxon>
        <taxon>Bacillati</taxon>
        <taxon>Actinomycetota</taxon>
        <taxon>Actinomycetes</taxon>
        <taxon>Micrococcales</taxon>
        <taxon>Cellulomonadaceae</taxon>
        <taxon>Oerskovia</taxon>
    </lineage>
</organism>
<comment type="caution">
    <text evidence="1">The sequence shown here is derived from an EMBL/GenBank/DDBJ whole genome shotgun (WGS) entry which is preliminary data.</text>
</comment>
<dbReference type="InterPro" id="IPR016155">
    <property type="entry name" value="Mopterin_synth/thiamin_S_b"/>
</dbReference>
<sequence length="84" mass="8876">MPAITLRYYAAARAAANGLDEEVIETESPAAALRASARRHGEAMRRVQVVSSYLQDGRALRPESAATPVAEPVTIDVLPPFAGG</sequence>
<dbReference type="Gene3D" id="3.10.20.30">
    <property type="match status" value="1"/>
</dbReference>
<evidence type="ECO:0000313" key="4">
    <source>
        <dbReference type="Proteomes" id="UP000093412"/>
    </source>
</evidence>
<dbReference type="STRING" id="43678.OJAG_32640"/>
<dbReference type="Proteomes" id="UP000093412">
    <property type="component" value="Unassembled WGS sequence"/>
</dbReference>
<reference evidence="1 3" key="1">
    <citation type="submission" date="2016-01" db="EMBL/GenBank/DDBJ databases">
        <title>Genome sequence of Oerskovia enterophila VJag, an agar and cellulose degrading bacterium.</title>
        <authorList>
            <person name="Poehlein A."/>
            <person name="Jag V."/>
            <person name="Bengelsdorf F."/>
            <person name="Duerre P."/>
            <person name="Daniel R."/>
        </authorList>
    </citation>
    <scope>NUCLEOTIDE SEQUENCE [LARGE SCALE GENOMIC DNA]</scope>
    <source>
        <strain evidence="1 3">VJag</strain>
    </source>
</reference>
<evidence type="ECO:0008006" key="5">
    <source>
        <dbReference type="Google" id="ProtNLM"/>
    </source>
</evidence>
<dbReference type="AlphaFoldDB" id="A0A163QFK5"/>
<dbReference type="OrthoDB" id="3255135at2"/>
<gene>
    <name evidence="2" type="ORF">OERS_24260</name>
    <name evidence="1" type="ORF">OJAG_32640</name>
</gene>
<reference evidence="2 4" key="2">
    <citation type="submission" date="2016-06" db="EMBL/GenBank/DDBJ databases">
        <title>Genome sequence of Oerskovia enterophila DSM 43852.</title>
        <authorList>
            <person name="Poehlein A."/>
            <person name="Jag V."/>
            <person name="Bengelsdorf F.R."/>
            <person name="Daniel R."/>
            <person name="Duerre P."/>
        </authorList>
    </citation>
    <scope>NUCLEOTIDE SEQUENCE [LARGE SCALE GENOMIC DNA]</scope>
    <source>
        <strain evidence="2 4">DSM 43852</strain>
    </source>
</reference>
<protein>
    <recommendedName>
        <fullName evidence="5">ThiS family protein</fullName>
    </recommendedName>
</protein>